<feature type="domain" description="Methyltransferase FkbM" evidence="1">
    <location>
        <begin position="26"/>
        <end position="193"/>
    </location>
</feature>
<evidence type="ECO:0000259" key="1">
    <source>
        <dbReference type="Pfam" id="PF05050"/>
    </source>
</evidence>
<evidence type="ECO:0000313" key="2">
    <source>
        <dbReference type="EMBL" id="GGB88101.1"/>
    </source>
</evidence>
<proteinExistence type="predicted"/>
<dbReference type="SUPFAM" id="SSF53335">
    <property type="entry name" value="S-adenosyl-L-methionine-dependent methyltransferases"/>
    <property type="match status" value="1"/>
</dbReference>
<dbReference type="InterPro" id="IPR006342">
    <property type="entry name" value="FkbM_mtfrase"/>
</dbReference>
<dbReference type="InterPro" id="IPR029063">
    <property type="entry name" value="SAM-dependent_MTases_sf"/>
</dbReference>
<reference evidence="3" key="1">
    <citation type="journal article" date="2019" name="Int. J. Syst. Evol. Microbiol.">
        <title>The Global Catalogue of Microorganisms (GCM) 10K type strain sequencing project: providing services to taxonomists for standard genome sequencing and annotation.</title>
        <authorList>
            <consortium name="The Broad Institute Genomics Platform"/>
            <consortium name="The Broad Institute Genome Sequencing Center for Infectious Disease"/>
            <person name="Wu L."/>
            <person name="Ma J."/>
        </authorList>
    </citation>
    <scope>NUCLEOTIDE SEQUENCE [LARGE SCALE GENOMIC DNA]</scope>
    <source>
        <strain evidence="3">CGMCC 1.12478</strain>
    </source>
</reference>
<dbReference type="Gene3D" id="3.40.50.150">
    <property type="entry name" value="Vaccinia Virus protein VP39"/>
    <property type="match status" value="1"/>
</dbReference>
<dbReference type="PANTHER" id="PTHR36973:SF4">
    <property type="entry name" value="NODULATION PROTEIN"/>
    <property type="match status" value="1"/>
</dbReference>
<name>A0ABQ1KAK1_9RHOB</name>
<evidence type="ECO:0000313" key="3">
    <source>
        <dbReference type="Proteomes" id="UP000645462"/>
    </source>
</evidence>
<dbReference type="EMBL" id="BMFC01000001">
    <property type="protein sequence ID" value="GGB88101.1"/>
    <property type="molecule type" value="Genomic_DNA"/>
</dbReference>
<sequence>MSNAFAKRIKTLRAALRYDEKLHITDVGANPMNFEAPYKDLQDNGDVVVTGFDPQAETLVTLTEGRGEGDRYLPHAIGDGKSHMLNIYKGSGLTSLLSIRRPTLFFLMGLKRAAQLVETAEMETRRLDDLDDIQRIDLLKIDIQGAEMMVFENGKDKLATAVAVHSEINFFPLYDDQPSFGNIDVTLRNLGFVPHSFYHTVTRHVRSRYLGHVTDAKRTHLLDGDILYFRDLSCPDDLTSDQLRKMALIADGIYGFTDYALRCMDELERRNEADEDSILAYVKAVNS</sequence>
<accession>A0ABQ1KAK1</accession>
<dbReference type="RefSeq" id="WP_268236070.1">
    <property type="nucleotide sequence ID" value="NZ_BMFC01000001.1"/>
</dbReference>
<dbReference type="InterPro" id="IPR053188">
    <property type="entry name" value="FkbM_Methyltransferase"/>
</dbReference>
<protein>
    <recommendedName>
        <fullName evidence="1">Methyltransferase FkbM domain-containing protein</fullName>
    </recommendedName>
</protein>
<dbReference type="PANTHER" id="PTHR36973">
    <property type="entry name" value="SLL1456 PROTEIN-RELATED"/>
    <property type="match status" value="1"/>
</dbReference>
<comment type="caution">
    <text evidence="2">The sequence shown here is derived from an EMBL/GenBank/DDBJ whole genome shotgun (WGS) entry which is preliminary data.</text>
</comment>
<gene>
    <name evidence="2" type="ORF">GCM10011363_00900</name>
</gene>
<dbReference type="Pfam" id="PF05050">
    <property type="entry name" value="Methyltransf_21"/>
    <property type="match status" value="1"/>
</dbReference>
<dbReference type="Proteomes" id="UP000645462">
    <property type="component" value="Unassembled WGS sequence"/>
</dbReference>
<organism evidence="2 3">
    <name type="scientific">Marivita lacus</name>
    <dbReference type="NCBI Taxonomy" id="1323742"/>
    <lineage>
        <taxon>Bacteria</taxon>
        <taxon>Pseudomonadati</taxon>
        <taxon>Pseudomonadota</taxon>
        <taxon>Alphaproteobacteria</taxon>
        <taxon>Rhodobacterales</taxon>
        <taxon>Roseobacteraceae</taxon>
        <taxon>Marivita</taxon>
    </lineage>
</organism>
<keyword evidence="3" id="KW-1185">Reference proteome</keyword>